<comment type="caution">
    <text evidence="1">The sequence shown here is derived from an EMBL/GenBank/DDBJ whole genome shotgun (WGS) entry which is preliminary data.</text>
</comment>
<name>A0A8T0RS81_PANVG</name>
<evidence type="ECO:0000313" key="2">
    <source>
        <dbReference type="Proteomes" id="UP000823388"/>
    </source>
</evidence>
<dbReference type="EMBL" id="CM029046">
    <property type="protein sequence ID" value="KAG2588244.1"/>
    <property type="molecule type" value="Genomic_DNA"/>
</dbReference>
<keyword evidence="2" id="KW-1185">Reference proteome</keyword>
<proteinExistence type="predicted"/>
<protein>
    <submittedName>
        <fullName evidence="1">Uncharacterized protein</fullName>
    </submittedName>
</protein>
<gene>
    <name evidence="1" type="ORF">PVAP13_5NG211881</name>
</gene>
<evidence type="ECO:0000313" key="1">
    <source>
        <dbReference type="EMBL" id="KAG2588244.1"/>
    </source>
</evidence>
<organism evidence="1 2">
    <name type="scientific">Panicum virgatum</name>
    <name type="common">Blackwell switchgrass</name>
    <dbReference type="NCBI Taxonomy" id="38727"/>
    <lineage>
        <taxon>Eukaryota</taxon>
        <taxon>Viridiplantae</taxon>
        <taxon>Streptophyta</taxon>
        <taxon>Embryophyta</taxon>
        <taxon>Tracheophyta</taxon>
        <taxon>Spermatophyta</taxon>
        <taxon>Magnoliopsida</taxon>
        <taxon>Liliopsida</taxon>
        <taxon>Poales</taxon>
        <taxon>Poaceae</taxon>
        <taxon>PACMAD clade</taxon>
        <taxon>Panicoideae</taxon>
        <taxon>Panicodae</taxon>
        <taxon>Paniceae</taxon>
        <taxon>Panicinae</taxon>
        <taxon>Panicum</taxon>
        <taxon>Panicum sect. Hiantes</taxon>
    </lineage>
</organism>
<accession>A0A8T0RS81</accession>
<dbReference type="Proteomes" id="UP000823388">
    <property type="component" value="Chromosome 5N"/>
</dbReference>
<sequence>MGASLPQLFCSDSKTCVEGVKWYPAGKKEVLVDRKQELGDSPVPSGPVS</sequence>
<reference evidence="1" key="1">
    <citation type="submission" date="2020-05" db="EMBL/GenBank/DDBJ databases">
        <title>WGS assembly of Panicum virgatum.</title>
        <authorList>
            <person name="Lovell J.T."/>
            <person name="Jenkins J."/>
            <person name="Shu S."/>
            <person name="Juenger T.E."/>
            <person name="Schmutz J."/>
        </authorList>
    </citation>
    <scope>NUCLEOTIDE SEQUENCE</scope>
    <source>
        <strain evidence="1">AP13</strain>
    </source>
</reference>
<dbReference type="AlphaFoldDB" id="A0A8T0RS81"/>